<dbReference type="Proteomes" id="UP000695562">
    <property type="component" value="Unassembled WGS sequence"/>
</dbReference>
<name>A0A8J4PJU3_9MYCE</name>
<protein>
    <submittedName>
        <fullName evidence="1">Uncharacterized protein</fullName>
    </submittedName>
</protein>
<sequence>MSSKDDLELVMGLGSLVSRIQFGTSVIQALMNFSITVQPSLSLTTSSLLLKACNHSFFLYSTTWVEDDQDTEEEIDKHPTIDKLITACEYYSERECCVFYQV</sequence>
<evidence type="ECO:0000313" key="2">
    <source>
        <dbReference type="Proteomes" id="UP000695562"/>
    </source>
</evidence>
<accession>A0A8J4PJU3</accession>
<reference evidence="1" key="1">
    <citation type="submission" date="2020-01" db="EMBL/GenBank/DDBJ databases">
        <title>Development of genomics and gene disruption for Polysphondylium violaceum indicates a role for the polyketide synthase stlB in stalk morphogenesis.</title>
        <authorList>
            <person name="Narita B."/>
            <person name="Kawabe Y."/>
            <person name="Kin K."/>
            <person name="Saito T."/>
            <person name="Gibbs R."/>
            <person name="Kuspa A."/>
            <person name="Muzny D."/>
            <person name="Queller D."/>
            <person name="Richards S."/>
            <person name="Strassman J."/>
            <person name="Sucgang R."/>
            <person name="Worley K."/>
            <person name="Schaap P."/>
        </authorList>
    </citation>
    <scope>NUCLEOTIDE SEQUENCE</scope>
    <source>
        <strain evidence="1">QSvi11</strain>
    </source>
</reference>
<gene>
    <name evidence="1" type="ORF">CYY_010432</name>
</gene>
<keyword evidence="2" id="KW-1185">Reference proteome</keyword>
<comment type="caution">
    <text evidence="1">The sequence shown here is derived from an EMBL/GenBank/DDBJ whole genome shotgun (WGS) entry which is preliminary data.</text>
</comment>
<proteinExistence type="predicted"/>
<dbReference type="EMBL" id="AJWJ01001108">
    <property type="protein sequence ID" value="KAF2068242.1"/>
    <property type="molecule type" value="Genomic_DNA"/>
</dbReference>
<evidence type="ECO:0000313" key="1">
    <source>
        <dbReference type="EMBL" id="KAF2068242.1"/>
    </source>
</evidence>
<dbReference type="AlphaFoldDB" id="A0A8J4PJU3"/>
<organism evidence="1 2">
    <name type="scientific">Polysphondylium violaceum</name>
    <dbReference type="NCBI Taxonomy" id="133409"/>
    <lineage>
        <taxon>Eukaryota</taxon>
        <taxon>Amoebozoa</taxon>
        <taxon>Evosea</taxon>
        <taxon>Eumycetozoa</taxon>
        <taxon>Dictyostelia</taxon>
        <taxon>Dictyosteliales</taxon>
        <taxon>Dictyosteliaceae</taxon>
        <taxon>Polysphondylium</taxon>
    </lineage>
</organism>